<dbReference type="EMBL" id="CP014671">
    <property type="protein sequence ID" value="ANX04734.1"/>
    <property type="molecule type" value="Genomic_DNA"/>
</dbReference>
<dbReference type="SUPFAM" id="SSF51735">
    <property type="entry name" value="NAD(P)-binding Rossmann-fold domains"/>
    <property type="match status" value="1"/>
</dbReference>
<evidence type="ECO:0000313" key="6">
    <source>
        <dbReference type="Proteomes" id="UP000092952"/>
    </source>
</evidence>
<accession>A0A1B1YV84</accession>
<organism evidence="5 6">
    <name type="scientific">Immundisolibacter cernigliae</name>
    <dbReference type="NCBI Taxonomy" id="1810504"/>
    <lineage>
        <taxon>Bacteria</taxon>
        <taxon>Pseudomonadati</taxon>
        <taxon>Pseudomonadota</taxon>
        <taxon>Gammaproteobacteria</taxon>
        <taxon>Immundisolibacterales</taxon>
        <taxon>Immundisolibacteraceae</taxon>
        <taxon>Immundisolibacter</taxon>
    </lineage>
</organism>
<dbReference type="OrthoDB" id="9787298at2"/>
<sequence>MGRVSGKVVFITGAASGMGRAHALRLAAEGASLAITDRDQTGLAETLAAAQARGAEAAAWPHDVTDEAAWEGVVDAACVRFGRIDVLVNNAGVSSSTVSVLDIGVDEWDRVMAINARGVFLGVRTVGRKMRDQGRGGSIINISSVFGIVGGAMASAYCASKGAVRLLTKAAAADLTAFNIRVNSVHPGLIDTPMLDGLLAREGEVRDRMLGVQLQRRAADPDEVSSAVLFLASDESSFMTGSEMVVDGGWTAR</sequence>
<dbReference type="FunFam" id="3.40.50.720:FF:000084">
    <property type="entry name" value="Short-chain dehydrogenase reductase"/>
    <property type="match status" value="1"/>
</dbReference>
<dbReference type="AlphaFoldDB" id="A0A1B1YV84"/>
<comment type="similarity">
    <text evidence="1">Belongs to the short-chain dehydrogenases/reductases (SDR) family.</text>
</comment>
<dbReference type="FunCoup" id="A0A1B1YV84">
    <property type="interactions" value="66"/>
</dbReference>
<evidence type="ECO:0000256" key="1">
    <source>
        <dbReference type="ARBA" id="ARBA00006484"/>
    </source>
</evidence>
<proteinExistence type="inferred from homology"/>
<name>A0A1B1YV84_9GAMM</name>
<dbReference type="RefSeq" id="WP_068805540.1">
    <property type="nucleotide sequence ID" value="NZ_CP014671.1"/>
</dbReference>
<dbReference type="InterPro" id="IPR020904">
    <property type="entry name" value="Sc_DH/Rdtase_CS"/>
</dbReference>
<dbReference type="STRING" id="1810504.PG2T_11535"/>
<feature type="domain" description="Ketoreductase" evidence="4">
    <location>
        <begin position="7"/>
        <end position="183"/>
    </location>
</feature>
<dbReference type="PROSITE" id="PS00061">
    <property type="entry name" value="ADH_SHORT"/>
    <property type="match status" value="1"/>
</dbReference>
<dbReference type="InterPro" id="IPR002347">
    <property type="entry name" value="SDR_fam"/>
</dbReference>
<dbReference type="SMART" id="SM00822">
    <property type="entry name" value="PKS_KR"/>
    <property type="match status" value="1"/>
</dbReference>
<dbReference type="PANTHER" id="PTHR24321:SF8">
    <property type="entry name" value="ESTRADIOL 17-BETA-DEHYDROGENASE 8-RELATED"/>
    <property type="match status" value="1"/>
</dbReference>
<dbReference type="PANTHER" id="PTHR24321">
    <property type="entry name" value="DEHYDROGENASES, SHORT CHAIN"/>
    <property type="match status" value="1"/>
</dbReference>
<dbReference type="KEGG" id="gbi:PG2T_11535"/>
<evidence type="ECO:0000313" key="5">
    <source>
        <dbReference type="EMBL" id="ANX04734.1"/>
    </source>
</evidence>
<gene>
    <name evidence="5" type="ORF">PG2T_11535</name>
</gene>
<protein>
    <recommendedName>
        <fullName evidence="4">Ketoreductase domain-containing protein</fullName>
    </recommendedName>
</protein>
<keyword evidence="2" id="KW-0560">Oxidoreductase</keyword>
<dbReference type="Pfam" id="PF13561">
    <property type="entry name" value="adh_short_C2"/>
    <property type="match status" value="1"/>
</dbReference>
<dbReference type="Gene3D" id="3.40.50.720">
    <property type="entry name" value="NAD(P)-binding Rossmann-like Domain"/>
    <property type="match status" value="1"/>
</dbReference>
<reference evidence="6" key="1">
    <citation type="submission" date="2016-03" db="EMBL/GenBank/DDBJ databases">
        <title>Complete genome sequence of Solimmundus cernigliae, representing a novel lineage of polycyclic aromatic hydrocarbon degraders within the Gammaproteobacteria.</title>
        <authorList>
            <person name="Singleton D.R."/>
            <person name="Dickey A.N."/>
            <person name="Scholl E.H."/>
            <person name="Wright F.A."/>
            <person name="Aitken M.D."/>
        </authorList>
    </citation>
    <scope>NUCLEOTIDE SEQUENCE [LARGE SCALE GENOMIC DNA]</scope>
    <source>
        <strain evidence="6">TR3.2</strain>
    </source>
</reference>
<keyword evidence="6" id="KW-1185">Reference proteome</keyword>
<evidence type="ECO:0000256" key="2">
    <source>
        <dbReference type="ARBA" id="ARBA00023002"/>
    </source>
</evidence>
<dbReference type="InterPro" id="IPR036291">
    <property type="entry name" value="NAD(P)-bd_dom_sf"/>
</dbReference>
<dbReference type="PRINTS" id="PR00081">
    <property type="entry name" value="GDHRDH"/>
</dbReference>
<evidence type="ECO:0000256" key="3">
    <source>
        <dbReference type="ARBA" id="ARBA00023027"/>
    </source>
</evidence>
<dbReference type="NCBIfam" id="NF005559">
    <property type="entry name" value="PRK07231.1"/>
    <property type="match status" value="1"/>
</dbReference>
<evidence type="ECO:0000259" key="4">
    <source>
        <dbReference type="SMART" id="SM00822"/>
    </source>
</evidence>
<keyword evidence="3" id="KW-0520">NAD</keyword>
<dbReference type="InParanoid" id="A0A1B1YV84"/>
<dbReference type="InterPro" id="IPR057326">
    <property type="entry name" value="KR_dom"/>
</dbReference>
<dbReference type="PRINTS" id="PR00080">
    <property type="entry name" value="SDRFAMILY"/>
</dbReference>
<dbReference type="Proteomes" id="UP000092952">
    <property type="component" value="Chromosome"/>
</dbReference>
<dbReference type="GO" id="GO:0016491">
    <property type="term" value="F:oxidoreductase activity"/>
    <property type="evidence" value="ECO:0007669"/>
    <property type="project" value="UniProtKB-KW"/>
</dbReference>